<dbReference type="GeneID" id="54304036"/>
<sequence length="277" mass="29762">MTHVVDRLSLTGAPTAAIPHPNSTYDADTVTPSSTHTTTTTTTTRTPNNTTIERTGTSASLASDSRARASTSASSSSVSSNSANSATAPAPAPAPAPSSHDVAPAAAAPAHVQDHRHQHHQEHQPLVDDLLALYSYQQQPAAAAFARYAPDATFRDPVSVAHGRAGIETLFTRMGKLFAESRTEDYHVLDGTTPQELHLDLTQKYVFKSSIPLKEKGSSRSVTSKIALKLDPRDGKIVEHIEEWIHEPSDDGFFGKVQKFRKKMDAELVESTVTSDA</sequence>
<dbReference type="OrthoDB" id="2400485at2759"/>
<dbReference type="EMBL" id="ML995532">
    <property type="protein sequence ID" value="KAF2136144.1"/>
    <property type="molecule type" value="Genomic_DNA"/>
</dbReference>
<proteinExistence type="predicted"/>
<evidence type="ECO:0000313" key="3">
    <source>
        <dbReference type="Proteomes" id="UP000799438"/>
    </source>
</evidence>
<dbReference type="AlphaFoldDB" id="A0A6A6AYR6"/>
<reference evidence="2" key="1">
    <citation type="journal article" date="2020" name="Stud. Mycol.">
        <title>101 Dothideomycetes genomes: a test case for predicting lifestyles and emergence of pathogens.</title>
        <authorList>
            <person name="Haridas S."/>
            <person name="Albert R."/>
            <person name="Binder M."/>
            <person name="Bloem J."/>
            <person name="Labutti K."/>
            <person name="Salamov A."/>
            <person name="Andreopoulos B."/>
            <person name="Baker S."/>
            <person name="Barry K."/>
            <person name="Bills G."/>
            <person name="Bluhm B."/>
            <person name="Cannon C."/>
            <person name="Castanera R."/>
            <person name="Culley D."/>
            <person name="Daum C."/>
            <person name="Ezra D."/>
            <person name="Gonzalez J."/>
            <person name="Henrissat B."/>
            <person name="Kuo A."/>
            <person name="Liang C."/>
            <person name="Lipzen A."/>
            <person name="Lutzoni F."/>
            <person name="Magnuson J."/>
            <person name="Mondo S."/>
            <person name="Nolan M."/>
            <person name="Ohm R."/>
            <person name="Pangilinan J."/>
            <person name="Park H.-J."/>
            <person name="Ramirez L."/>
            <person name="Alfaro M."/>
            <person name="Sun H."/>
            <person name="Tritt A."/>
            <person name="Yoshinaga Y."/>
            <person name="Zwiers L.-H."/>
            <person name="Turgeon B."/>
            <person name="Goodwin S."/>
            <person name="Spatafora J."/>
            <person name="Crous P."/>
            <person name="Grigoriev I."/>
        </authorList>
    </citation>
    <scope>NUCLEOTIDE SEQUENCE</scope>
    <source>
        <strain evidence="2">CBS 121167</strain>
    </source>
</reference>
<feature type="region of interest" description="Disordered" evidence="1">
    <location>
        <begin position="1"/>
        <end position="124"/>
    </location>
</feature>
<name>A0A6A6AYR6_9PEZI</name>
<accession>A0A6A6AYR6</accession>
<evidence type="ECO:0000256" key="1">
    <source>
        <dbReference type="SAM" id="MobiDB-lite"/>
    </source>
</evidence>
<feature type="compositionally biased region" description="Low complexity" evidence="1">
    <location>
        <begin position="29"/>
        <end position="89"/>
    </location>
</feature>
<dbReference type="PANTHER" id="PTHR34213:SF2">
    <property type="entry name" value="NUCLEAR TRANSPORT FACTOR 2 (NTF2) FAMILY PROTEIN"/>
    <property type="match status" value="1"/>
</dbReference>
<dbReference type="PANTHER" id="PTHR34213">
    <property type="entry name" value="NUCLEAR TRANSPORT FACTOR 2 (NTF2) FAMILY PROTEIN"/>
    <property type="match status" value="1"/>
</dbReference>
<protein>
    <submittedName>
        <fullName evidence="2">Uncharacterized protein</fullName>
    </submittedName>
</protein>
<gene>
    <name evidence="2" type="ORF">K452DRAFT_362725</name>
</gene>
<dbReference type="RefSeq" id="XP_033391862.1">
    <property type="nucleotide sequence ID" value="XM_033546530.1"/>
</dbReference>
<dbReference type="InterPro" id="IPR032710">
    <property type="entry name" value="NTF2-like_dom_sf"/>
</dbReference>
<dbReference type="Proteomes" id="UP000799438">
    <property type="component" value="Unassembled WGS sequence"/>
</dbReference>
<feature type="compositionally biased region" description="Low complexity" evidence="1">
    <location>
        <begin position="97"/>
        <end position="111"/>
    </location>
</feature>
<dbReference type="SUPFAM" id="SSF54427">
    <property type="entry name" value="NTF2-like"/>
    <property type="match status" value="1"/>
</dbReference>
<evidence type="ECO:0000313" key="2">
    <source>
        <dbReference type="EMBL" id="KAF2136144.1"/>
    </source>
</evidence>
<keyword evidence="3" id="KW-1185">Reference proteome</keyword>
<dbReference type="Gene3D" id="3.10.450.50">
    <property type="match status" value="1"/>
</dbReference>
<organism evidence="2 3">
    <name type="scientific">Aplosporella prunicola CBS 121167</name>
    <dbReference type="NCBI Taxonomy" id="1176127"/>
    <lineage>
        <taxon>Eukaryota</taxon>
        <taxon>Fungi</taxon>
        <taxon>Dikarya</taxon>
        <taxon>Ascomycota</taxon>
        <taxon>Pezizomycotina</taxon>
        <taxon>Dothideomycetes</taxon>
        <taxon>Dothideomycetes incertae sedis</taxon>
        <taxon>Botryosphaeriales</taxon>
        <taxon>Aplosporellaceae</taxon>
        <taxon>Aplosporella</taxon>
    </lineage>
</organism>